<name>A0A382QHF3_9ZZZZ</name>
<organism evidence="1">
    <name type="scientific">marine metagenome</name>
    <dbReference type="NCBI Taxonomy" id="408172"/>
    <lineage>
        <taxon>unclassified sequences</taxon>
        <taxon>metagenomes</taxon>
        <taxon>ecological metagenomes</taxon>
    </lineage>
</organism>
<accession>A0A382QHF3</accession>
<evidence type="ECO:0000313" key="1">
    <source>
        <dbReference type="EMBL" id="SVC84305.1"/>
    </source>
</evidence>
<gene>
    <name evidence="1" type="ORF">METZ01_LOCUS337159</name>
</gene>
<dbReference type="EMBL" id="UINC01114177">
    <property type="protein sequence ID" value="SVC84305.1"/>
    <property type="molecule type" value="Genomic_DNA"/>
</dbReference>
<protein>
    <submittedName>
        <fullName evidence="1">Uncharacterized protein</fullName>
    </submittedName>
</protein>
<sequence length="84" mass="9469">MGYGKQTRARPPLALIHIPLLTRWLLWAAEARANWLAIRSKAIDLNTICEVACRLIPLGAPPPSSKLERSEASRLLWNAERQAR</sequence>
<reference evidence="1" key="1">
    <citation type="submission" date="2018-05" db="EMBL/GenBank/DDBJ databases">
        <authorList>
            <person name="Lanie J.A."/>
            <person name="Ng W.-L."/>
            <person name="Kazmierczak K.M."/>
            <person name="Andrzejewski T.M."/>
            <person name="Davidsen T.M."/>
            <person name="Wayne K.J."/>
            <person name="Tettelin H."/>
            <person name="Glass J.I."/>
            <person name="Rusch D."/>
            <person name="Podicherti R."/>
            <person name="Tsui H.-C.T."/>
            <person name="Winkler M.E."/>
        </authorList>
    </citation>
    <scope>NUCLEOTIDE SEQUENCE</scope>
</reference>
<proteinExistence type="predicted"/>
<dbReference type="AlphaFoldDB" id="A0A382QHF3"/>